<dbReference type="PANTHER" id="PTHR48107">
    <property type="entry name" value="NADPH-DEPENDENT ALDEHYDE REDUCTASE-LIKE PROTEIN, CHLOROPLASTIC-RELATED"/>
    <property type="match status" value="1"/>
</dbReference>
<dbReference type="InterPro" id="IPR002347">
    <property type="entry name" value="SDR_fam"/>
</dbReference>
<dbReference type="Proteomes" id="UP000094385">
    <property type="component" value="Unassembled WGS sequence"/>
</dbReference>
<dbReference type="OrthoDB" id="47007at2759"/>
<dbReference type="STRING" id="675824.A0A1E3PX73"/>
<dbReference type="AlphaFoldDB" id="A0A1E3PX73"/>
<accession>A0A1E3PX73</accession>
<dbReference type="PRINTS" id="PR00080">
    <property type="entry name" value="SDRFAMILY"/>
</dbReference>
<sequence>MSLAGKSIIITGGAKNLGALTAFELAALGSPSFTLHYHSPSDKEKAEAVAKDLKEKYGSEVIIFHGALENPKEIDALFAAAKKAHGKVDIAINNVGMVLKKPFLEITEKEYDVMFNANSKSAFFFIQQAGKDLADGGKIVTILTSLLAAFTGFYSVYAGSKAPVEHFCRAAAKEFGSRGISVNNIAPGPMDTPFFYGQETSESIDYNKNASMNGKLTDIKDIAPIVKFLVTEGWWINGQTIFANGAYTTR</sequence>
<name>A0A1E3PX73_LIPST</name>
<dbReference type="PRINTS" id="PR00081">
    <property type="entry name" value="GDHRDH"/>
</dbReference>
<dbReference type="InterPro" id="IPR036291">
    <property type="entry name" value="NAD(P)-bd_dom_sf"/>
</dbReference>
<dbReference type="EMBL" id="KV454301">
    <property type="protein sequence ID" value="ODQ70011.1"/>
    <property type="molecule type" value="Genomic_DNA"/>
</dbReference>
<dbReference type="SUPFAM" id="SSF51735">
    <property type="entry name" value="NAD(P)-binding Rossmann-fold domains"/>
    <property type="match status" value="1"/>
</dbReference>
<dbReference type="Gene3D" id="3.40.50.720">
    <property type="entry name" value="NAD(P)-binding Rossmann-like Domain"/>
    <property type="match status" value="1"/>
</dbReference>
<proteinExistence type="inferred from homology"/>
<keyword evidence="4" id="KW-1185">Reference proteome</keyword>
<protein>
    <submittedName>
        <fullName evidence="3">Uncharacterized protein</fullName>
    </submittedName>
</protein>
<evidence type="ECO:0000256" key="2">
    <source>
        <dbReference type="ARBA" id="ARBA00023002"/>
    </source>
</evidence>
<dbReference type="GO" id="GO:0016614">
    <property type="term" value="F:oxidoreductase activity, acting on CH-OH group of donors"/>
    <property type="evidence" value="ECO:0007669"/>
    <property type="project" value="UniProtKB-ARBA"/>
</dbReference>
<dbReference type="PANTHER" id="PTHR48107:SF7">
    <property type="entry name" value="RE15974P"/>
    <property type="match status" value="1"/>
</dbReference>
<dbReference type="NCBIfam" id="NF009385">
    <property type="entry name" value="PRK12744.1"/>
    <property type="match status" value="1"/>
</dbReference>
<organism evidence="3 4">
    <name type="scientific">Lipomyces starkeyi NRRL Y-11557</name>
    <dbReference type="NCBI Taxonomy" id="675824"/>
    <lineage>
        <taxon>Eukaryota</taxon>
        <taxon>Fungi</taxon>
        <taxon>Dikarya</taxon>
        <taxon>Ascomycota</taxon>
        <taxon>Saccharomycotina</taxon>
        <taxon>Lipomycetes</taxon>
        <taxon>Lipomycetales</taxon>
        <taxon>Lipomycetaceae</taxon>
        <taxon>Lipomyces</taxon>
    </lineage>
</organism>
<evidence type="ECO:0000313" key="4">
    <source>
        <dbReference type="Proteomes" id="UP000094385"/>
    </source>
</evidence>
<keyword evidence="2" id="KW-0560">Oxidoreductase</keyword>
<dbReference type="Pfam" id="PF13561">
    <property type="entry name" value="adh_short_C2"/>
    <property type="match status" value="1"/>
</dbReference>
<gene>
    <name evidence="3" type="ORF">LIPSTDRAFT_6119</name>
</gene>
<comment type="similarity">
    <text evidence="1">Belongs to the short-chain dehydrogenases/reductases (SDR) family.</text>
</comment>
<evidence type="ECO:0000313" key="3">
    <source>
        <dbReference type="EMBL" id="ODQ70011.1"/>
    </source>
</evidence>
<reference evidence="3 4" key="1">
    <citation type="journal article" date="2016" name="Proc. Natl. Acad. Sci. U.S.A.">
        <title>Comparative genomics of biotechnologically important yeasts.</title>
        <authorList>
            <person name="Riley R."/>
            <person name="Haridas S."/>
            <person name="Wolfe K.H."/>
            <person name="Lopes M.R."/>
            <person name="Hittinger C.T."/>
            <person name="Goeker M."/>
            <person name="Salamov A.A."/>
            <person name="Wisecaver J.H."/>
            <person name="Long T.M."/>
            <person name="Calvey C.H."/>
            <person name="Aerts A.L."/>
            <person name="Barry K.W."/>
            <person name="Choi C."/>
            <person name="Clum A."/>
            <person name="Coughlan A.Y."/>
            <person name="Deshpande S."/>
            <person name="Douglass A.P."/>
            <person name="Hanson S.J."/>
            <person name="Klenk H.-P."/>
            <person name="LaButti K.M."/>
            <person name="Lapidus A."/>
            <person name="Lindquist E.A."/>
            <person name="Lipzen A.M."/>
            <person name="Meier-Kolthoff J.P."/>
            <person name="Ohm R.A."/>
            <person name="Otillar R.P."/>
            <person name="Pangilinan J.L."/>
            <person name="Peng Y."/>
            <person name="Rokas A."/>
            <person name="Rosa C.A."/>
            <person name="Scheuner C."/>
            <person name="Sibirny A.A."/>
            <person name="Slot J.C."/>
            <person name="Stielow J.B."/>
            <person name="Sun H."/>
            <person name="Kurtzman C.P."/>
            <person name="Blackwell M."/>
            <person name="Grigoriev I.V."/>
            <person name="Jeffries T.W."/>
        </authorList>
    </citation>
    <scope>NUCLEOTIDE SEQUENCE [LARGE SCALE GENOMIC DNA]</scope>
    <source>
        <strain evidence="3 4">NRRL Y-11557</strain>
    </source>
</reference>
<evidence type="ECO:0000256" key="1">
    <source>
        <dbReference type="ARBA" id="ARBA00006484"/>
    </source>
</evidence>